<dbReference type="HOGENOM" id="CLU_2971013_0_0_9"/>
<evidence type="ECO:0000313" key="2">
    <source>
        <dbReference type="Proteomes" id="UP000008467"/>
    </source>
</evidence>
<reference evidence="1 2" key="1">
    <citation type="journal article" date="2011" name="J. Bacteriol.">
        <title>Complete genome sequence of the cellulose-degrading bacterium Cellulosilyticum lentocellum.</title>
        <authorList>
            <consortium name="US DOE Joint Genome Institute"/>
            <person name="Miller D.A."/>
            <person name="Suen G."/>
            <person name="Bruce D."/>
            <person name="Copeland A."/>
            <person name="Cheng J.F."/>
            <person name="Detter C."/>
            <person name="Goodwin L.A."/>
            <person name="Han C.S."/>
            <person name="Hauser L.J."/>
            <person name="Land M.L."/>
            <person name="Lapidus A."/>
            <person name="Lucas S."/>
            <person name="Meincke L."/>
            <person name="Pitluck S."/>
            <person name="Tapia R."/>
            <person name="Teshima H."/>
            <person name="Woyke T."/>
            <person name="Fox B.G."/>
            <person name="Angert E.R."/>
            <person name="Currie C.R."/>
        </authorList>
    </citation>
    <scope>NUCLEOTIDE SEQUENCE [LARGE SCALE GENOMIC DNA]</scope>
    <source>
        <strain evidence="2">ATCC 49066 / DSM 5427 / NCIMB 11756 / RHM5</strain>
    </source>
</reference>
<protein>
    <submittedName>
        <fullName evidence="1">Uncharacterized protein</fullName>
    </submittedName>
</protein>
<dbReference type="KEGG" id="cle:Clole_1486"/>
<dbReference type="Proteomes" id="UP000008467">
    <property type="component" value="Chromosome"/>
</dbReference>
<organism evidence="1 2">
    <name type="scientific">Cellulosilyticum lentocellum (strain ATCC 49066 / DSM 5427 / NCIMB 11756 / RHM5)</name>
    <name type="common">Clostridium lentocellum</name>
    <dbReference type="NCBI Taxonomy" id="642492"/>
    <lineage>
        <taxon>Bacteria</taxon>
        <taxon>Bacillati</taxon>
        <taxon>Bacillota</taxon>
        <taxon>Clostridia</taxon>
        <taxon>Lachnospirales</taxon>
        <taxon>Cellulosilyticaceae</taxon>
        <taxon>Cellulosilyticum</taxon>
    </lineage>
</organism>
<dbReference type="AlphaFoldDB" id="F2JJ53"/>
<dbReference type="RefSeq" id="WP_013656510.1">
    <property type="nucleotide sequence ID" value="NC_015275.1"/>
</dbReference>
<dbReference type="STRING" id="642492.Clole_1486"/>
<evidence type="ECO:0000313" key="1">
    <source>
        <dbReference type="EMBL" id="ADZ83212.1"/>
    </source>
</evidence>
<name>F2JJ53_CELLD</name>
<keyword evidence="2" id="KW-1185">Reference proteome</keyword>
<gene>
    <name evidence="1" type="ordered locus">Clole_1486</name>
</gene>
<proteinExistence type="predicted"/>
<dbReference type="EMBL" id="CP002582">
    <property type="protein sequence ID" value="ADZ83212.1"/>
    <property type="molecule type" value="Genomic_DNA"/>
</dbReference>
<accession>F2JJ53</accession>
<sequence length="58" mass="6563">MKTIPIRASDSTIEKINYIREALQCSRADVLEVCATIVYSAIVAEQKKEGRKHNEFHG</sequence>